<organism evidence="1 2">
    <name type="scientific">candidate division GN15 bacterium</name>
    <dbReference type="NCBI Taxonomy" id="2072418"/>
    <lineage>
        <taxon>Bacteria</taxon>
        <taxon>candidate division GN15</taxon>
    </lineage>
</organism>
<proteinExistence type="predicted"/>
<evidence type="ECO:0000313" key="1">
    <source>
        <dbReference type="EMBL" id="PWB70448.1"/>
    </source>
</evidence>
<dbReference type="Proteomes" id="UP000250918">
    <property type="component" value="Unassembled WGS sequence"/>
</dbReference>
<evidence type="ECO:0000313" key="2">
    <source>
        <dbReference type="Proteomes" id="UP000250918"/>
    </source>
</evidence>
<gene>
    <name evidence="1" type="ORF">C3F09_09055</name>
</gene>
<dbReference type="AlphaFoldDB" id="A0A855WZI9"/>
<sequence>MGLALDESVDGLEQLQSNGISAWIDPGLKEFLTQYGEINVDYVERDFGQGGYIVSIGKPGAGCGDCSCS</sequence>
<name>A0A855WZI9_9BACT</name>
<comment type="caution">
    <text evidence="1">The sequence shown here is derived from an EMBL/GenBank/DDBJ whole genome shotgun (WGS) entry which is preliminary data.</text>
</comment>
<reference evidence="1 2" key="1">
    <citation type="journal article" date="2018" name="ISME J.">
        <title>A methanotrophic archaeon couples anaerobic oxidation of methane to Fe(III) reduction.</title>
        <authorList>
            <person name="Cai C."/>
            <person name="Leu A.O."/>
            <person name="Xie G.J."/>
            <person name="Guo J."/>
            <person name="Feng Y."/>
            <person name="Zhao J.X."/>
            <person name="Tyson G.W."/>
            <person name="Yuan Z."/>
            <person name="Hu S."/>
        </authorList>
    </citation>
    <scope>NUCLEOTIDE SEQUENCE [LARGE SCALE GENOMIC DNA]</scope>
    <source>
        <strain evidence="1">FeB_12</strain>
    </source>
</reference>
<accession>A0A855WZI9</accession>
<protein>
    <submittedName>
        <fullName evidence="1">Uncharacterized protein</fullName>
    </submittedName>
</protein>
<dbReference type="EMBL" id="PQAP01000143">
    <property type="protein sequence ID" value="PWB70448.1"/>
    <property type="molecule type" value="Genomic_DNA"/>
</dbReference>